<evidence type="ECO:0000256" key="4">
    <source>
        <dbReference type="ARBA" id="ARBA00022989"/>
    </source>
</evidence>
<dbReference type="GO" id="GO:0005886">
    <property type="term" value="C:plasma membrane"/>
    <property type="evidence" value="ECO:0007669"/>
    <property type="project" value="UniProtKB-SubCell"/>
</dbReference>
<dbReference type="InterPro" id="IPR001123">
    <property type="entry name" value="LeuE-type"/>
</dbReference>
<feature type="transmembrane region" description="Helical" evidence="6">
    <location>
        <begin position="71"/>
        <end position="93"/>
    </location>
</feature>
<organism evidence="7 8">
    <name type="scientific">Porticoccus litoralis</name>
    <dbReference type="NCBI Taxonomy" id="434086"/>
    <lineage>
        <taxon>Bacteria</taxon>
        <taxon>Pseudomonadati</taxon>
        <taxon>Pseudomonadota</taxon>
        <taxon>Gammaproteobacteria</taxon>
        <taxon>Cellvibrionales</taxon>
        <taxon>Porticoccaceae</taxon>
        <taxon>Porticoccus</taxon>
    </lineage>
</organism>
<comment type="caution">
    <text evidence="7">The sequence shown here is derived from an EMBL/GenBank/DDBJ whole genome shotgun (WGS) entry which is preliminary data.</text>
</comment>
<comment type="subcellular location">
    <subcellularLocation>
        <location evidence="1">Cell membrane</location>
        <topology evidence="1">Multi-pass membrane protein</topology>
    </subcellularLocation>
</comment>
<keyword evidence="8" id="KW-1185">Reference proteome</keyword>
<evidence type="ECO:0000256" key="5">
    <source>
        <dbReference type="ARBA" id="ARBA00023136"/>
    </source>
</evidence>
<accession>A0AAW8BBZ0</accession>
<keyword evidence="3 6" id="KW-0812">Transmembrane</keyword>
<gene>
    <name evidence="7" type="ORF">Q8A57_10955</name>
</gene>
<sequence length="206" mass="21567">MNIIELISLFGIMVVLAALPSTSVALVVTRAASLGVANGIAVAAGIVLGDLVFIMLAILGLSIVAENMGSLFMVIKYLGAIYLLWLGFSLFTAKSATTITAYKAREKGSLIASFLAGLFLTLGDIKAIYFYVSLFPVFIDLSALEATDIMFIVFVTVASVGGVKILYALSATKVASLARSLKFENAARKTAGGFMVGAGSYLIVKS</sequence>
<reference evidence="7" key="1">
    <citation type="journal article" date="2010" name="Int. J. Syst. Evol. Microbiol.">
        <title>Porticoccus litoralis gen. nov., sp. nov., a gammaproteobacterium isolated from the Yellow Sea.</title>
        <authorList>
            <person name="Oh H.M."/>
            <person name="Kim H."/>
            <person name="Kim K.M."/>
            <person name="Min G.S."/>
            <person name="Cho J.C."/>
        </authorList>
    </citation>
    <scope>NUCLEOTIDE SEQUENCE</scope>
    <source>
        <strain evidence="7">DSM 25064</strain>
    </source>
</reference>
<feature type="transmembrane region" description="Helical" evidence="6">
    <location>
        <begin position="149"/>
        <end position="169"/>
    </location>
</feature>
<keyword evidence="4 6" id="KW-1133">Transmembrane helix</keyword>
<evidence type="ECO:0000313" key="7">
    <source>
        <dbReference type="EMBL" id="MDP1521488.1"/>
    </source>
</evidence>
<dbReference type="PANTHER" id="PTHR30086">
    <property type="entry name" value="ARGININE EXPORTER PROTEIN ARGO"/>
    <property type="match status" value="1"/>
</dbReference>
<feature type="transmembrane region" description="Helical" evidence="6">
    <location>
        <begin position="114"/>
        <end position="137"/>
    </location>
</feature>
<evidence type="ECO:0000256" key="1">
    <source>
        <dbReference type="ARBA" id="ARBA00004651"/>
    </source>
</evidence>
<evidence type="ECO:0000256" key="2">
    <source>
        <dbReference type="ARBA" id="ARBA00022475"/>
    </source>
</evidence>
<protein>
    <submittedName>
        <fullName evidence="7">LysE family translocator</fullName>
    </submittedName>
</protein>
<feature type="transmembrane region" description="Helical" evidence="6">
    <location>
        <begin position="6"/>
        <end position="28"/>
    </location>
</feature>
<dbReference type="Proteomes" id="UP001178354">
    <property type="component" value="Unassembled WGS sequence"/>
</dbReference>
<dbReference type="AlphaFoldDB" id="A0AAW8BBZ0"/>
<dbReference type="PANTHER" id="PTHR30086:SF20">
    <property type="entry name" value="ARGININE EXPORTER PROTEIN ARGO-RELATED"/>
    <property type="match status" value="1"/>
</dbReference>
<proteinExistence type="predicted"/>
<evidence type="ECO:0000313" key="8">
    <source>
        <dbReference type="Proteomes" id="UP001178354"/>
    </source>
</evidence>
<keyword evidence="2" id="KW-1003">Cell membrane</keyword>
<keyword evidence="5 6" id="KW-0472">Membrane</keyword>
<dbReference type="Pfam" id="PF01810">
    <property type="entry name" value="LysE"/>
    <property type="match status" value="1"/>
</dbReference>
<reference evidence="7" key="2">
    <citation type="submission" date="2023-08" db="EMBL/GenBank/DDBJ databases">
        <authorList>
            <person name="Luo J."/>
        </authorList>
    </citation>
    <scope>NUCLEOTIDE SEQUENCE</scope>
    <source>
        <strain evidence="7">DSM 25064</strain>
    </source>
</reference>
<dbReference type="GO" id="GO:0015171">
    <property type="term" value="F:amino acid transmembrane transporter activity"/>
    <property type="evidence" value="ECO:0007669"/>
    <property type="project" value="TreeGrafter"/>
</dbReference>
<evidence type="ECO:0000256" key="6">
    <source>
        <dbReference type="SAM" id="Phobius"/>
    </source>
</evidence>
<name>A0AAW8BBZ0_9GAMM</name>
<dbReference type="EMBL" id="JAUUUU010000007">
    <property type="protein sequence ID" value="MDP1521488.1"/>
    <property type="molecule type" value="Genomic_DNA"/>
</dbReference>
<dbReference type="RefSeq" id="WP_305171150.1">
    <property type="nucleotide sequence ID" value="NZ_JAUUUU010000007.1"/>
</dbReference>
<feature type="transmembrane region" description="Helical" evidence="6">
    <location>
        <begin position="40"/>
        <end position="65"/>
    </location>
</feature>
<evidence type="ECO:0000256" key="3">
    <source>
        <dbReference type="ARBA" id="ARBA00022692"/>
    </source>
</evidence>